<dbReference type="AlphaFoldDB" id="A0A4S8JRP9"/>
<evidence type="ECO:0000313" key="3">
    <source>
        <dbReference type="Proteomes" id="UP000317650"/>
    </source>
</evidence>
<dbReference type="EMBL" id="PYDT01000004">
    <property type="protein sequence ID" value="THU64750.1"/>
    <property type="molecule type" value="Genomic_DNA"/>
</dbReference>
<protein>
    <submittedName>
        <fullName evidence="2">Uncharacterized protein</fullName>
    </submittedName>
</protein>
<proteinExistence type="predicted"/>
<reference evidence="2 3" key="1">
    <citation type="journal article" date="2019" name="Nat. Plants">
        <title>Genome sequencing of Musa balbisiana reveals subgenome evolution and function divergence in polyploid bananas.</title>
        <authorList>
            <person name="Yao X."/>
        </authorList>
    </citation>
    <scope>NUCLEOTIDE SEQUENCE [LARGE SCALE GENOMIC DNA]</scope>
    <source>
        <strain evidence="3">cv. DH-PKW</strain>
        <tissue evidence="2">Leaves</tissue>
    </source>
</reference>
<feature type="compositionally biased region" description="Polar residues" evidence="1">
    <location>
        <begin position="62"/>
        <end position="78"/>
    </location>
</feature>
<evidence type="ECO:0000313" key="2">
    <source>
        <dbReference type="EMBL" id="THU64750.1"/>
    </source>
</evidence>
<feature type="region of interest" description="Disordered" evidence="1">
    <location>
        <begin position="1"/>
        <end position="82"/>
    </location>
</feature>
<organism evidence="2 3">
    <name type="scientific">Musa balbisiana</name>
    <name type="common">Banana</name>
    <dbReference type="NCBI Taxonomy" id="52838"/>
    <lineage>
        <taxon>Eukaryota</taxon>
        <taxon>Viridiplantae</taxon>
        <taxon>Streptophyta</taxon>
        <taxon>Embryophyta</taxon>
        <taxon>Tracheophyta</taxon>
        <taxon>Spermatophyta</taxon>
        <taxon>Magnoliopsida</taxon>
        <taxon>Liliopsida</taxon>
        <taxon>Zingiberales</taxon>
        <taxon>Musaceae</taxon>
        <taxon>Musa</taxon>
    </lineage>
</organism>
<feature type="compositionally biased region" description="Basic and acidic residues" evidence="1">
    <location>
        <begin position="9"/>
        <end position="27"/>
    </location>
</feature>
<feature type="compositionally biased region" description="Basic and acidic residues" evidence="1">
    <location>
        <begin position="41"/>
        <end position="50"/>
    </location>
</feature>
<sequence length="129" mass="13873">MGGDDDSEQVPRGKDEKDFEKRVKECLKLPGGKRMGTGDAPRSDAERRSDGPQIGAGCGSMRSASTAEARTDSSSEGIQSMRRGMTRAIDSLSLIMKCLIARILKNSISSSKLLSIFLLVFSSSSARIE</sequence>
<evidence type="ECO:0000256" key="1">
    <source>
        <dbReference type="SAM" id="MobiDB-lite"/>
    </source>
</evidence>
<keyword evidence="3" id="KW-1185">Reference proteome</keyword>
<comment type="caution">
    <text evidence="2">The sequence shown here is derived from an EMBL/GenBank/DDBJ whole genome shotgun (WGS) entry which is preliminary data.</text>
</comment>
<dbReference type="Proteomes" id="UP000317650">
    <property type="component" value="Chromosome 1"/>
</dbReference>
<name>A0A4S8JRP9_MUSBA</name>
<gene>
    <name evidence="2" type="ORF">C4D60_Mb01t29740</name>
</gene>
<accession>A0A4S8JRP9</accession>